<evidence type="ECO:0000259" key="1">
    <source>
        <dbReference type="Pfam" id="PF00248"/>
    </source>
</evidence>
<evidence type="ECO:0000313" key="3">
    <source>
        <dbReference type="Proteomes" id="UP000427906"/>
    </source>
</evidence>
<evidence type="ECO:0000313" key="2">
    <source>
        <dbReference type="EMBL" id="BBO66706.1"/>
    </source>
</evidence>
<dbReference type="GO" id="GO:0016491">
    <property type="term" value="F:oxidoreductase activity"/>
    <property type="evidence" value="ECO:0007669"/>
    <property type="project" value="InterPro"/>
</dbReference>
<dbReference type="InterPro" id="IPR036812">
    <property type="entry name" value="NAD(P)_OxRdtase_dom_sf"/>
</dbReference>
<gene>
    <name evidence="2" type="ORF">DSCA_06360</name>
</gene>
<dbReference type="InterPro" id="IPR023210">
    <property type="entry name" value="NADP_OxRdtase_dom"/>
</dbReference>
<reference evidence="2 3" key="1">
    <citation type="submission" date="2019-11" db="EMBL/GenBank/DDBJ databases">
        <title>Comparative genomics of hydrocarbon-degrading Desulfosarcina strains.</title>
        <authorList>
            <person name="Watanabe M."/>
            <person name="Kojima H."/>
            <person name="Fukui M."/>
        </authorList>
    </citation>
    <scope>NUCLEOTIDE SEQUENCE [LARGE SCALE GENOMIC DNA]</scope>
    <source>
        <strain evidence="2 3">PL12</strain>
    </source>
</reference>
<dbReference type="SUPFAM" id="SSF51430">
    <property type="entry name" value="NAD(P)-linked oxidoreductase"/>
    <property type="match status" value="1"/>
</dbReference>
<dbReference type="AlphaFoldDB" id="A0A5K7YCN4"/>
<feature type="domain" description="NADP-dependent oxidoreductase" evidence="1">
    <location>
        <begin position="51"/>
        <end position="218"/>
    </location>
</feature>
<dbReference type="InterPro" id="IPR020471">
    <property type="entry name" value="AKR"/>
</dbReference>
<dbReference type="Gene3D" id="3.20.20.100">
    <property type="entry name" value="NADP-dependent oxidoreductase domain"/>
    <property type="match status" value="1"/>
</dbReference>
<dbReference type="OrthoDB" id="9804790at2"/>
<dbReference type="PANTHER" id="PTHR42686:SF1">
    <property type="entry name" value="GH17980P-RELATED"/>
    <property type="match status" value="1"/>
</dbReference>
<protein>
    <submittedName>
        <fullName evidence="2">Aldo/keto reductase</fullName>
    </submittedName>
</protein>
<name>A0A5K7YCN4_9BACT</name>
<dbReference type="PANTHER" id="PTHR42686">
    <property type="entry name" value="GH17980P-RELATED"/>
    <property type="match status" value="1"/>
</dbReference>
<dbReference type="Pfam" id="PF00248">
    <property type="entry name" value="Aldo_ket_red"/>
    <property type="match status" value="1"/>
</dbReference>
<dbReference type="CDD" id="cd19099">
    <property type="entry name" value="AKR_unchar"/>
    <property type="match status" value="1"/>
</dbReference>
<proteinExistence type="predicted"/>
<accession>A0A5K7YCN4</accession>
<sequence>MISGHATPEGTQIRAGQFAGLAFNPLGETGLRVSAAGFGCYRVNAGVTAHAEALEKALTSGINIIDTSANYADGGSERLIGSVLADLIDAGRIARQQVVVVSKGGYLQGQNYVMSQQRKQDGNPFEDLVEYADGLEHCIHPDFLDDQIGRTLDRLGLGTLDGYLLHNPEYYLGWAHKNGIDPDRARREYGRRIDRAFRHLEREVHRGRIRFYGISSNTFPAPGDDPEFTALDRVWETAAGIGGGHHFRIVQLPFNLLEAGAVLEKNQQDHRSVLEMAIEKRLGVMVNRPLNAFTGRRMVRLASVDVRARMDYKEIIQCIKDLALSETRLWRRILPGLASVPPGLRARIKQQGCFAETLKHNWRSFGAYERWREARDGIFLPRIQGVMDFLLPLADNQPDLADWMTSHEKILDRALRAVASIYADDAVALEKKILNMIGTADAAWARPGTLSQRAIRALLSTAGVSTVLVGMRRPAYVADVLAELGNPTGQIDRNAAWEHLRQGAEGLFTT</sequence>
<dbReference type="RefSeq" id="WP_155315041.1">
    <property type="nucleotide sequence ID" value="NZ_AP021874.1"/>
</dbReference>
<keyword evidence="3" id="KW-1185">Reference proteome</keyword>
<dbReference type="GO" id="GO:0005829">
    <property type="term" value="C:cytosol"/>
    <property type="evidence" value="ECO:0007669"/>
    <property type="project" value="TreeGrafter"/>
</dbReference>
<dbReference type="KEGG" id="dalk:DSCA_06360"/>
<dbReference type="Proteomes" id="UP000427906">
    <property type="component" value="Chromosome"/>
</dbReference>
<dbReference type="EMBL" id="AP021874">
    <property type="protein sequence ID" value="BBO66706.1"/>
    <property type="molecule type" value="Genomic_DNA"/>
</dbReference>
<organism evidence="2 3">
    <name type="scientific">Desulfosarcina alkanivorans</name>
    <dbReference type="NCBI Taxonomy" id="571177"/>
    <lineage>
        <taxon>Bacteria</taxon>
        <taxon>Pseudomonadati</taxon>
        <taxon>Thermodesulfobacteriota</taxon>
        <taxon>Desulfobacteria</taxon>
        <taxon>Desulfobacterales</taxon>
        <taxon>Desulfosarcinaceae</taxon>
        <taxon>Desulfosarcina</taxon>
    </lineage>
</organism>